<dbReference type="Pfam" id="PF02742">
    <property type="entry name" value="Fe_dep_repr_C"/>
    <property type="match status" value="1"/>
</dbReference>
<proteinExistence type="inferred from homology"/>
<dbReference type="PROSITE" id="PS50944">
    <property type="entry name" value="HTH_DTXR"/>
    <property type="match status" value="1"/>
</dbReference>
<keyword evidence="7" id="KW-1185">Reference proteome</keyword>
<evidence type="ECO:0000256" key="4">
    <source>
        <dbReference type="ARBA" id="ARBA00023163"/>
    </source>
</evidence>
<reference evidence="6 7" key="1">
    <citation type="submission" date="2011-10" db="EMBL/GenBank/DDBJ databases">
        <title>The Genome Sequence of Lachnospiraceae bacterium ACC2.</title>
        <authorList>
            <consortium name="The Broad Institute Genome Sequencing Platform"/>
            <person name="Earl A."/>
            <person name="Ward D."/>
            <person name="Feldgarden M."/>
            <person name="Gevers D."/>
            <person name="Sizova M."/>
            <person name="Hazen A."/>
            <person name="Epstein S."/>
            <person name="Young S.K."/>
            <person name="Zeng Q."/>
            <person name="Gargeya S."/>
            <person name="Fitzgerald M."/>
            <person name="Haas B."/>
            <person name="Abouelleil A."/>
            <person name="Alvarado L."/>
            <person name="Arachchi H.M."/>
            <person name="Berlin A."/>
            <person name="Brown A."/>
            <person name="Chapman S.B."/>
            <person name="Chen Z."/>
            <person name="Dunbar C."/>
            <person name="Freedman E."/>
            <person name="Gearin G."/>
            <person name="Goldberg J."/>
            <person name="Griggs A."/>
            <person name="Gujja S."/>
            <person name="Heiman D."/>
            <person name="Howarth C."/>
            <person name="Larson L."/>
            <person name="Lui A."/>
            <person name="MacDonald P.J.P."/>
            <person name="Montmayeur A."/>
            <person name="Murphy C."/>
            <person name="Neiman D."/>
            <person name="Pearson M."/>
            <person name="Priest M."/>
            <person name="Roberts A."/>
            <person name="Saif S."/>
            <person name="Shea T."/>
            <person name="Shenoy N."/>
            <person name="Sisk P."/>
            <person name="Stolte C."/>
            <person name="Sykes S."/>
            <person name="Wortman J."/>
            <person name="Nusbaum C."/>
            <person name="Birren B."/>
        </authorList>
    </citation>
    <scope>NUCLEOTIDE SEQUENCE [LARGE SCALE GENOMIC DNA]</scope>
    <source>
        <strain evidence="6 7">ACC2</strain>
    </source>
</reference>
<evidence type="ECO:0000256" key="3">
    <source>
        <dbReference type="ARBA" id="ARBA00023125"/>
    </source>
</evidence>
<dbReference type="GO" id="GO:0003677">
    <property type="term" value="F:DNA binding"/>
    <property type="evidence" value="ECO:0007669"/>
    <property type="project" value="UniProtKB-KW"/>
</dbReference>
<sequence>MKQERHELGKSSEDYLESILRIIREKGACRPTDIAELMNFSKPSVSVALKKLEEEGYIHREDWRIQLTEAGEQAAAQTFEKHEFFRQLFESIGIAPEVAEEEACSVEHVISEDSFHKMQAHWGKKQGV</sequence>
<evidence type="ECO:0000259" key="5">
    <source>
        <dbReference type="PROSITE" id="PS50944"/>
    </source>
</evidence>
<keyword evidence="3" id="KW-0238">DNA-binding</keyword>
<dbReference type="Gene3D" id="1.10.10.10">
    <property type="entry name" value="Winged helix-like DNA-binding domain superfamily/Winged helix DNA-binding domain"/>
    <property type="match status" value="1"/>
</dbReference>
<evidence type="ECO:0000256" key="1">
    <source>
        <dbReference type="ARBA" id="ARBA00007871"/>
    </source>
</evidence>
<dbReference type="SUPFAM" id="SSF46785">
    <property type="entry name" value="Winged helix' DNA-binding domain"/>
    <property type="match status" value="1"/>
</dbReference>
<dbReference type="InterPro" id="IPR000835">
    <property type="entry name" value="HTH_MarR-typ"/>
</dbReference>
<accession>A0AA36Y591</accession>
<protein>
    <recommendedName>
        <fullName evidence="5">HTH dtxR-type domain-containing protein</fullName>
    </recommendedName>
</protein>
<dbReference type="PANTHER" id="PTHR33238:SF7">
    <property type="entry name" value="IRON-DEPENDENT TRANSCRIPTIONAL REGULATOR"/>
    <property type="match status" value="1"/>
</dbReference>
<dbReference type="GO" id="GO:0046983">
    <property type="term" value="F:protein dimerization activity"/>
    <property type="evidence" value="ECO:0007669"/>
    <property type="project" value="InterPro"/>
</dbReference>
<comment type="caution">
    <text evidence="6">The sequence shown here is derived from an EMBL/GenBank/DDBJ whole genome shotgun (WGS) entry which is preliminary data.</text>
</comment>
<dbReference type="InterPro" id="IPR022687">
    <property type="entry name" value="HTH_DTXR"/>
</dbReference>
<dbReference type="PANTHER" id="PTHR33238">
    <property type="entry name" value="IRON (METAL) DEPENDENT REPRESSOR, DTXR FAMILY"/>
    <property type="match status" value="1"/>
</dbReference>
<dbReference type="GO" id="GO:0003700">
    <property type="term" value="F:DNA-binding transcription factor activity"/>
    <property type="evidence" value="ECO:0007669"/>
    <property type="project" value="InterPro"/>
</dbReference>
<dbReference type="SMART" id="SM00529">
    <property type="entry name" value="HTH_DTXR"/>
    <property type="match status" value="1"/>
</dbReference>
<dbReference type="InterPro" id="IPR036390">
    <property type="entry name" value="WH_DNA-bd_sf"/>
</dbReference>
<dbReference type="SMART" id="SM00347">
    <property type="entry name" value="HTH_MARR"/>
    <property type="match status" value="1"/>
</dbReference>
<dbReference type="EMBL" id="AGEL01000006">
    <property type="protein sequence ID" value="EHO17106.1"/>
    <property type="molecule type" value="Genomic_DNA"/>
</dbReference>
<dbReference type="AlphaFoldDB" id="A0AA36Y591"/>
<evidence type="ECO:0000256" key="2">
    <source>
        <dbReference type="ARBA" id="ARBA00023015"/>
    </source>
</evidence>
<dbReference type="InterPro" id="IPR022689">
    <property type="entry name" value="Iron_dep_repressor"/>
</dbReference>
<dbReference type="InterPro" id="IPR050536">
    <property type="entry name" value="DtxR_MntR_Metal-Reg"/>
</dbReference>
<keyword evidence="4" id="KW-0804">Transcription</keyword>
<comment type="similarity">
    <text evidence="1">Belongs to the DtxR/MntR family.</text>
</comment>
<dbReference type="CDD" id="cd00090">
    <property type="entry name" value="HTH_ARSR"/>
    <property type="match status" value="1"/>
</dbReference>
<dbReference type="GeneID" id="86940482"/>
<dbReference type="Proteomes" id="UP000018466">
    <property type="component" value="Unassembled WGS sequence"/>
</dbReference>
<dbReference type="InterPro" id="IPR036388">
    <property type="entry name" value="WH-like_DNA-bd_sf"/>
</dbReference>
<feature type="domain" description="HTH dtxR-type" evidence="5">
    <location>
        <begin position="1"/>
        <end position="68"/>
    </location>
</feature>
<gene>
    <name evidence="6" type="ORF">HMPREF9623_00705</name>
</gene>
<keyword evidence="2" id="KW-0805">Transcription regulation</keyword>
<evidence type="ECO:0000313" key="6">
    <source>
        <dbReference type="EMBL" id="EHO17106.1"/>
    </source>
</evidence>
<dbReference type="Pfam" id="PF01325">
    <property type="entry name" value="Fe_dep_repress"/>
    <property type="match status" value="1"/>
</dbReference>
<dbReference type="InterPro" id="IPR011991">
    <property type="entry name" value="ArsR-like_HTH"/>
</dbReference>
<evidence type="ECO:0000313" key="7">
    <source>
        <dbReference type="Proteomes" id="UP000018466"/>
    </source>
</evidence>
<dbReference type="InterPro" id="IPR036421">
    <property type="entry name" value="Fe_dep_repressor_sf"/>
</dbReference>
<dbReference type="Gene3D" id="1.10.60.10">
    <property type="entry name" value="Iron dependent repressor, metal binding and dimerisation domain"/>
    <property type="match status" value="1"/>
</dbReference>
<dbReference type="RefSeq" id="WP_009532538.1">
    <property type="nucleotide sequence ID" value="NZ_CAJPPX010000086.1"/>
</dbReference>
<name>A0AA36Y591_9FIRM</name>
<organism evidence="6 7">
    <name type="scientific">Stomatobaculum longum</name>
    <dbReference type="NCBI Taxonomy" id="796942"/>
    <lineage>
        <taxon>Bacteria</taxon>
        <taxon>Bacillati</taxon>
        <taxon>Bacillota</taxon>
        <taxon>Clostridia</taxon>
        <taxon>Lachnospirales</taxon>
        <taxon>Lachnospiraceae</taxon>
        <taxon>Stomatobaculum</taxon>
    </lineage>
</organism>
<dbReference type="InterPro" id="IPR001367">
    <property type="entry name" value="Fe_dep_repressor"/>
</dbReference>
<dbReference type="GO" id="GO:0046914">
    <property type="term" value="F:transition metal ion binding"/>
    <property type="evidence" value="ECO:0007669"/>
    <property type="project" value="InterPro"/>
</dbReference>